<gene>
    <name evidence="3" type="ORF">PoB_007319900</name>
</gene>
<dbReference type="AlphaFoldDB" id="A0AAV4DRP6"/>
<sequence length="620" mass="69214">MAHTVATRITCIIFLCWFQTFCQGFDFTLDPYMSLSSSESPSRQPCGVLRCNETLAHVPDAHRGFSRHIKSLTICKKVKNESNETGSWKHLASITSERSSESSVSNGARIIGQLTDHHAYLSLDLVDTHSCQSGQFACVASIEDSQGIKSVKKSVLGKGAFPHSDVDFEIENTKDALGPVKRRGEQTSSAGASSLLMNPFQTKLDWIESRLEDALKNLENRLEDKVGDLKTAVIDRVDRVETDIENKLDKRESRTDRLENRLEDKLGQLDTRVSEILVLTKVTAANANDNDYNLFARKIDGLENRLKDNLSQLESCVTKILKKDENTKDAGERLFEQLATVVSTVQSLEENMTCFKDQVHQPEIKACQSALTVSAENTKLPQLVSSVASLTDLTQHLVTRVQTFSNSYAGGTLVPVDEFSDPLGSGKKEWRLVFRGTAYNNVALYPAYLHGTGIPLEVEQGCKQFNKSLPCVNHYRNQDAIDNWINIDEVLFAIYKDGEIVKRVMFNGRGSTYTSWFHAGRVILSTWDDLTTQPHNFFSIKGFDTVAGHVRRFYVNLDHHKGCDGFRGWFYVRDVVSGGCAADVSVAFPVLQYAKGNTFSVWLSENAGRADAIGVFVKYE</sequence>
<evidence type="ECO:0000256" key="1">
    <source>
        <dbReference type="SAM" id="Coils"/>
    </source>
</evidence>
<comment type="caution">
    <text evidence="3">The sequence shown here is derived from an EMBL/GenBank/DDBJ whole genome shotgun (WGS) entry which is preliminary data.</text>
</comment>
<dbReference type="Proteomes" id="UP000735302">
    <property type="component" value="Unassembled WGS sequence"/>
</dbReference>
<evidence type="ECO:0000313" key="3">
    <source>
        <dbReference type="EMBL" id="GFO46694.1"/>
    </source>
</evidence>
<proteinExistence type="predicted"/>
<accession>A0AAV4DRP6</accession>
<protein>
    <recommendedName>
        <fullName evidence="5">Fibrinogen C-terminal domain-containing protein</fullName>
    </recommendedName>
</protein>
<name>A0AAV4DRP6_9GAST</name>
<keyword evidence="2" id="KW-0732">Signal</keyword>
<feature type="chain" id="PRO_5043797518" description="Fibrinogen C-terminal domain-containing protein" evidence="2">
    <location>
        <begin position="25"/>
        <end position="620"/>
    </location>
</feature>
<feature type="signal peptide" evidence="2">
    <location>
        <begin position="1"/>
        <end position="24"/>
    </location>
</feature>
<organism evidence="3 4">
    <name type="scientific">Plakobranchus ocellatus</name>
    <dbReference type="NCBI Taxonomy" id="259542"/>
    <lineage>
        <taxon>Eukaryota</taxon>
        <taxon>Metazoa</taxon>
        <taxon>Spiralia</taxon>
        <taxon>Lophotrochozoa</taxon>
        <taxon>Mollusca</taxon>
        <taxon>Gastropoda</taxon>
        <taxon>Heterobranchia</taxon>
        <taxon>Euthyneura</taxon>
        <taxon>Panpulmonata</taxon>
        <taxon>Sacoglossa</taxon>
        <taxon>Placobranchoidea</taxon>
        <taxon>Plakobranchidae</taxon>
        <taxon>Plakobranchus</taxon>
    </lineage>
</organism>
<evidence type="ECO:0008006" key="5">
    <source>
        <dbReference type="Google" id="ProtNLM"/>
    </source>
</evidence>
<evidence type="ECO:0000313" key="4">
    <source>
        <dbReference type="Proteomes" id="UP000735302"/>
    </source>
</evidence>
<evidence type="ECO:0000256" key="2">
    <source>
        <dbReference type="SAM" id="SignalP"/>
    </source>
</evidence>
<keyword evidence="4" id="KW-1185">Reference proteome</keyword>
<feature type="coiled-coil region" evidence="1">
    <location>
        <begin position="208"/>
        <end position="268"/>
    </location>
</feature>
<keyword evidence="1" id="KW-0175">Coiled coil</keyword>
<dbReference type="EMBL" id="BLXT01008205">
    <property type="protein sequence ID" value="GFO46694.1"/>
    <property type="molecule type" value="Genomic_DNA"/>
</dbReference>
<reference evidence="3 4" key="1">
    <citation type="journal article" date="2021" name="Elife">
        <title>Chloroplast acquisition without the gene transfer in kleptoplastic sea slugs, Plakobranchus ocellatus.</title>
        <authorList>
            <person name="Maeda T."/>
            <person name="Takahashi S."/>
            <person name="Yoshida T."/>
            <person name="Shimamura S."/>
            <person name="Takaki Y."/>
            <person name="Nagai Y."/>
            <person name="Toyoda A."/>
            <person name="Suzuki Y."/>
            <person name="Arimoto A."/>
            <person name="Ishii H."/>
            <person name="Satoh N."/>
            <person name="Nishiyama T."/>
            <person name="Hasebe M."/>
            <person name="Maruyama T."/>
            <person name="Minagawa J."/>
            <person name="Obokata J."/>
            <person name="Shigenobu S."/>
        </authorList>
    </citation>
    <scope>NUCLEOTIDE SEQUENCE [LARGE SCALE GENOMIC DNA]</scope>
</reference>